<dbReference type="RefSeq" id="WP_306073288.1">
    <property type="nucleotide sequence ID" value="NZ_JAROBZ020000001.1"/>
</dbReference>
<comment type="caution">
    <text evidence="2">The sequence shown here is derived from an EMBL/GenBank/DDBJ whole genome shotgun (WGS) entry which is preliminary data.</text>
</comment>
<dbReference type="EMBL" id="JAROBZ020000001">
    <property type="protein sequence ID" value="MFB3168118.1"/>
    <property type="molecule type" value="Genomic_DNA"/>
</dbReference>
<accession>A0ABV4YTT0</accession>
<gene>
    <name evidence="2" type="ORF">P5G62_013455</name>
</gene>
<organism evidence="2 3">
    <name type="scientific">Neobacillus driksii</name>
    <dbReference type="NCBI Taxonomy" id="3035913"/>
    <lineage>
        <taxon>Bacteria</taxon>
        <taxon>Bacillati</taxon>
        <taxon>Bacillota</taxon>
        <taxon>Bacilli</taxon>
        <taxon>Bacillales</taxon>
        <taxon>Bacillaceae</taxon>
        <taxon>Neobacillus</taxon>
    </lineage>
</organism>
<evidence type="ECO:0000313" key="2">
    <source>
        <dbReference type="EMBL" id="MFB3168118.1"/>
    </source>
</evidence>
<dbReference type="Pfam" id="PF12867">
    <property type="entry name" value="DinB_2"/>
    <property type="match status" value="1"/>
</dbReference>
<reference evidence="2 3" key="1">
    <citation type="submission" date="2024-05" db="EMBL/GenBank/DDBJ databases">
        <authorList>
            <person name="Venkateswaran K."/>
        </authorList>
    </citation>
    <scope>NUCLEOTIDE SEQUENCE [LARGE SCALE GENOMIC DNA]</scope>
    <source>
        <strain evidence="2 3">179-C4-2-HS</strain>
    </source>
</reference>
<evidence type="ECO:0000313" key="3">
    <source>
        <dbReference type="Proteomes" id="UP001241748"/>
    </source>
</evidence>
<feature type="domain" description="DinB-like" evidence="1">
    <location>
        <begin position="25"/>
        <end position="146"/>
    </location>
</feature>
<dbReference type="Proteomes" id="UP001241748">
    <property type="component" value="Unassembled WGS sequence"/>
</dbReference>
<sequence length="163" mass="19355">MMNRKDVLLEQFLCCHKKSHWFVSFEKAVAGLTAEQAIWKQSDSESSIWEIISHLVFWNERFLNRFTNSEVPKMEGNNDTTFTYLQEYDWEQVLQQYNQVMIAWYETIEKSEDEKFDESISEQSKETWLESISSITLHNAYHIGQIVTIRKIQGSWNKEQGVS</sequence>
<dbReference type="SUPFAM" id="SSF109854">
    <property type="entry name" value="DinB/YfiT-like putative metalloenzymes"/>
    <property type="match status" value="1"/>
</dbReference>
<proteinExistence type="predicted"/>
<protein>
    <submittedName>
        <fullName evidence="2">DinB family protein</fullName>
    </submittedName>
</protein>
<evidence type="ECO:0000259" key="1">
    <source>
        <dbReference type="Pfam" id="PF12867"/>
    </source>
</evidence>
<dbReference type="Gene3D" id="1.20.120.450">
    <property type="entry name" value="dinb family like domain"/>
    <property type="match status" value="1"/>
</dbReference>
<keyword evidence="3" id="KW-1185">Reference proteome</keyword>
<name>A0ABV4YTT0_9BACI</name>
<dbReference type="InterPro" id="IPR034660">
    <property type="entry name" value="DinB/YfiT-like"/>
</dbReference>
<dbReference type="InterPro" id="IPR024775">
    <property type="entry name" value="DinB-like"/>
</dbReference>